<dbReference type="RefSeq" id="XP_033602194.1">
    <property type="nucleotide sequence ID" value="XM_033740669.1"/>
</dbReference>
<proteinExistence type="predicted"/>
<dbReference type="SUPFAM" id="SSF51735">
    <property type="entry name" value="NAD(P)-binding Rossmann-fold domains"/>
    <property type="match status" value="1"/>
</dbReference>
<evidence type="ECO:0000313" key="3">
    <source>
        <dbReference type="Proteomes" id="UP000799437"/>
    </source>
</evidence>
<dbReference type="InterPro" id="IPR003421">
    <property type="entry name" value="Opine_DH"/>
</dbReference>
<protein>
    <submittedName>
        <fullName evidence="2">NAD/NADP octopine/nopaline dehydrogenase</fullName>
    </submittedName>
</protein>
<feature type="domain" description="Opine dehydrogenase" evidence="1">
    <location>
        <begin position="193"/>
        <end position="337"/>
    </location>
</feature>
<dbReference type="InterPro" id="IPR013328">
    <property type="entry name" value="6PGD_dom2"/>
</dbReference>
<dbReference type="AlphaFoldDB" id="A0A6A6WAP4"/>
<dbReference type="GO" id="GO:0016491">
    <property type="term" value="F:oxidoreductase activity"/>
    <property type="evidence" value="ECO:0007669"/>
    <property type="project" value="InterPro"/>
</dbReference>
<dbReference type="InterPro" id="IPR008927">
    <property type="entry name" value="6-PGluconate_DH-like_C_sf"/>
</dbReference>
<organism evidence="2 3">
    <name type="scientific">Pseudovirgaria hyperparasitica</name>
    <dbReference type="NCBI Taxonomy" id="470096"/>
    <lineage>
        <taxon>Eukaryota</taxon>
        <taxon>Fungi</taxon>
        <taxon>Dikarya</taxon>
        <taxon>Ascomycota</taxon>
        <taxon>Pezizomycotina</taxon>
        <taxon>Dothideomycetes</taxon>
        <taxon>Dothideomycetes incertae sedis</taxon>
        <taxon>Acrospermales</taxon>
        <taxon>Acrospermaceae</taxon>
        <taxon>Pseudovirgaria</taxon>
    </lineage>
</organism>
<dbReference type="Gene3D" id="1.10.1040.10">
    <property type="entry name" value="N-(1-d-carboxylethyl)-l-norvaline Dehydrogenase, domain 2"/>
    <property type="match status" value="1"/>
</dbReference>
<dbReference type="Proteomes" id="UP000799437">
    <property type="component" value="Unassembled WGS sequence"/>
</dbReference>
<dbReference type="InterPro" id="IPR036291">
    <property type="entry name" value="NAD(P)-bd_dom_sf"/>
</dbReference>
<gene>
    <name evidence="2" type="ORF">EJ05DRAFT_308151</name>
</gene>
<accession>A0A6A6WAP4</accession>
<dbReference type="GeneID" id="54481723"/>
<dbReference type="Pfam" id="PF02317">
    <property type="entry name" value="Octopine_DH"/>
    <property type="match status" value="1"/>
</dbReference>
<sequence>MLQPRVAIVGAGPAGYALAADLHAHHNSVLIYSHPSHTSHTDAVIRKGVLRSNGLIVSAITPRTTTDMADVVAFAKTVVITVPSTGQETVWEELRRFDLSAHTIVAVPGNLFGLVVQRELRDVKVRAILETNLSPYSCRMSEGALVVLGKKSSFHIARLDDPPSLTNPIHHPPDDDADVRLRLTALFPLHLHWCANIVEVCLSNINGVFHPLMVLLNAGRIESTSGAFFFYRDGLTRSVANALVAVDTCRIAVGAALGMSLPSVIQVSNECYGHTFTDLVQLARESEPHRDLRAPQGVESRNIAEDVGDLLVAWYALARVLGVECAPLYAVIVMAGMCTGVDYLVEGRGLARLGLEGVGREELIARFGVRR</sequence>
<keyword evidence="3" id="KW-1185">Reference proteome</keyword>
<evidence type="ECO:0000313" key="2">
    <source>
        <dbReference type="EMBL" id="KAF2759743.1"/>
    </source>
</evidence>
<dbReference type="OrthoDB" id="4394513at2759"/>
<evidence type="ECO:0000259" key="1">
    <source>
        <dbReference type="Pfam" id="PF02317"/>
    </source>
</evidence>
<dbReference type="Gene3D" id="3.40.50.720">
    <property type="entry name" value="NAD(P)-binding Rossmann-like Domain"/>
    <property type="match status" value="1"/>
</dbReference>
<name>A0A6A6WAP4_9PEZI</name>
<reference evidence="2" key="1">
    <citation type="journal article" date="2020" name="Stud. Mycol.">
        <title>101 Dothideomycetes genomes: a test case for predicting lifestyles and emergence of pathogens.</title>
        <authorList>
            <person name="Haridas S."/>
            <person name="Albert R."/>
            <person name="Binder M."/>
            <person name="Bloem J."/>
            <person name="Labutti K."/>
            <person name="Salamov A."/>
            <person name="Andreopoulos B."/>
            <person name="Baker S."/>
            <person name="Barry K."/>
            <person name="Bills G."/>
            <person name="Bluhm B."/>
            <person name="Cannon C."/>
            <person name="Castanera R."/>
            <person name="Culley D."/>
            <person name="Daum C."/>
            <person name="Ezra D."/>
            <person name="Gonzalez J."/>
            <person name="Henrissat B."/>
            <person name="Kuo A."/>
            <person name="Liang C."/>
            <person name="Lipzen A."/>
            <person name="Lutzoni F."/>
            <person name="Magnuson J."/>
            <person name="Mondo S."/>
            <person name="Nolan M."/>
            <person name="Ohm R."/>
            <person name="Pangilinan J."/>
            <person name="Park H.-J."/>
            <person name="Ramirez L."/>
            <person name="Alfaro M."/>
            <person name="Sun H."/>
            <person name="Tritt A."/>
            <person name="Yoshinaga Y."/>
            <person name="Zwiers L.-H."/>
            <person name="Turgeon B."/>
            <person name="Goodwin S."/>
            <person name="Spatafora J."/>
            <person name="Crous P."/>
            <person name="Grigoriev I."/>
        </authorList>
    </citation>
    <scope>NUCLEOTIDE SEQUENCE</scope>
    <source>
        <strain evidence="2">CBS 121739</strain>
    </source>
</reference>
<dbReference type="EMBL" id="ML996569">
    <property type="protein sequence ID" value="KAF2759743.1"/>
    <property type="molecule type" value="Genomic_DNA"/>
</dbReference>
<dbReference type="SUPFAM" id="SSF48179">
    <property type="entry name" value="6-phosphogluconate dehydrogenase C-terminal domain-like"/>
    <property type="match status" value="1"/>
</dbReference>